<reference evidence="1 2" key="1">
    <citation type="submission" date="2020-06" db="EMBL/GenBank/DDBJ databases">
        <title>Transcriptomic and genomic resources for Thalictrum thalictroides and T. hernandezii: Facilitating candidate gene discovery in an emerging model plant lineage.</title>
        <authorList>
            <person name="Arias T."/>
            <person name="Riano-Pachon D.M."/>
            <person name="Di Stilio V.S."/>
        </authorList>
    </citation>
    <scope>NUCLEOTIDE SEQUENCE [LARGE SCALE GENOMIC DNA]</scope>
    <source>
        <strain evidence="2">cv. WT478/WT964</strain>
        <tissue evidence="1">Leaves</tissue>
    </source>
</reference>
<organism evidence="1 2">
    <name type="scientific">Thalictrum thalictroides</name>
    <name type="common">Rue-anemone</name>
    <name type="synonym">Anemone thalictroides</name>
    <dbReference type="NCBI Taxonomy" id="46969"/>
    <lineage>
        <taxon>Eukaryota</taxon>
        <taxon>Viridiplantae</taxon>
        <taxon>Streptophyta</taxon>
        <taxon>Embryophyta</taxon>
        <taxon>Tracheophyta</taxon>
        <taxon>Spermatophyta</taxon>
        <taxon>Magnoliopsida</taxon>
        <taxon>Ranunculales</taxon>
        <taxon>Ranunculaceae</taxon>
        <taxon>Thalictroideae</taxon>
        <taxon>Thalictrum</taxon>
    </lineage>
</organism>
<evidence type="ECO:0000313" key="2">
    <source>
        <dbReference type="Proteomes" id="UP000554482"/>
    </source>
</evidence>
<accession>A0A7J6V322</accession>
<protein>
    <submittedName>
        <fullName evidence="1">Uncharacterized protein</fullName>
    </submittedName>
</protein>
<comment type="caution">
    <text evidence="1">The sequence shown here is derived from an EMBL/GenBank/DDBJ whole genome shotgun (WGS) entry which is preliminary data.</text>
</comment>
<dbReference type="Proteomes" id="UP000554482">
    <property type="component" value="Unassembled WGS sequence"/>
</dbReference>
<evidence type="ECO:0000313" key="1">
    <source>
        <dbReference type="EMBL" id="KAF5179088.1"/>
    </source>
</evidence>
<keyword evidence="2" id="KW-1185">Reference proteome</keyword>
<gene>
    <name evidence="1" type="ORF">FRX31_031324</name>
</gene>
<proteinExistence type="predicted"/>
<name>A0A7J6V322_THATH</name>
<dbReference type="EMBL" id="JABWDY010039242">
    <property type="protein sequence ID" value="KAF5179088.1"/>
    <property type="molecule type" value="Genomic_DNA"/>
</dbReference>
<dbReference type="AlphaFoldDB" id="A0A7J6V322"/>
<sequence>MALEHKLELFNKFCMLTFLEVPQAPQASYPHIRRISISSMLIFSCGSQSFFHLRFFDFDQSSNFPLCCFASLLS</sequence>